<dbReference type="Proteomes" id="UP001476950">
    <property type="component" value="Unassembled WGS sequence"/>
</dbReference>
<comment type="caution">
    <text evidence="2">The sequence shown here is derived from an EMBL/GenBank/DDBJ whole genome shotgun (WGS) entry which is preliminary data.</text>
</comment>
<dbReference type="Gene3D" id="2.60.120.380">
    <property type="match status" value="1"/>
</dbReference>
<evidence type="ECO:0000256" key="1">
    <source>
        <dbReference type="SAM" id="SignalP"/>
    </source>
</evidence>
<feature type="chain" id="PRO_5045531689" evidence="1">
    <location>
        <begin position="32"/>
        <end position="158"/>
    </location>
</feature>
<accession>A0ABV0KLR6</accession>
<keyword evidence="3" id="KW-1185">Reference proteome</keyword>
<reference evidence="2 3" key="1">
    <citation type="submission" date="2022-04" db="EMBL/GenBank/DDBJ databases">
        <title>Positive selection, recombination, and allopatry shape intraspecific diversity of widespread and dominant cyanobacteria.</title>
        <authorList>
            <person name="Wei J."/>
            <person name="Shu W."/>
            <person name="Hu C."/>
        </authorList>
    </citation>
    <scope>NUCLEOTIDE SEQUENCE [LARGE SCALE GENOMIC DNA]</scope>
    <source>
        <strain evidence="2 3">AS-A4</strain>
    </source>
</reference>
<dbReference type="EMBL" id="JAMPLM010000010">
    <property type="protein sequence ID" value="MEP1059310.1"/>
    <property type="molecule type" value="Genomic_DNA"/>
</dbReference>
<dbReference type="RefSeq" id="WP_190448689.1">
    <property type="nucleotide sequence ID" value="NZ_JAMPLM010000010.1"/>
</dbReference>
<gene>
    <name evidence="2" type="ORF">NDI38_12755</name>
</gene>
<proteinExistence type="predicted"/>
<evidence type="ECO:0000313" key="2">
    <source>
        <dbReference type="EMBL" id="MEP1059310.1"/>
    </source>
</evidence>
<name>A0ABV0KLR6_9CYAN</name>
<sequence>MSIHSQRWFFRLALPLVAVSAAVLPLTTVTAASLHTASVTLQSTSEAPKLVAQQSRLRRVRFAPGASSATIKDSVVSGTRDRYLLSARKGQKMSIRIVSLEDNAVFDVVAPVDQAGQQRTLKQEAFSWTNTLPETGDYQIVVGSTRGNASYRLQVTIR</sequence>
<feature type="signal peptide" evidence="1">
    <location>
        <begin position="1"/>
        <end position="31"/>
    </location>
</feature>
<organism evidence="2 3">
    <name type="scientific">Stenomitos frigidus AS-A4</name>
    <dbReference type="NCBI Taxonomy" id="2933935"/>
    <lineage>
        <taxon>Bacteria</taxon>
        <taxon>Bacillati</taxon>
        <taxon>Cyanobacteriota</taxon>
        <taxon>Cyanophyceae</taxon>
        <taxon>Leptolyngbyales</taxon>
        <taxon>Leptolyngbyaceae</taxon>
        <taxon>Stenomitos</taxon>
    </lineage>
</organism>
<evidence type="ECO:0000313" key="3">
    <source>
        <dbReference type="Proteomes" id="UP001476950"/>
    </source>
</evidence>
<protein>
    <submittedName>
        <fullName evidence="2">Uncharacterized protein</fullName>
    </submittedName>
</protein>
<keyword evidence="1" id="KW-0732">Signal</keyword>